<protein>
    <submittedName>
        <fullName evidence="2">Uncharacterized protein</fullName>
    </submittedName>
</protein>
<dbReference type="EMBL" id="JYDQ01006156">
    <property type="protein sequence ID" value="KRX60187.1"/>
    <property type="molecule type" value="Genomic_DNA"/>
</dbReference>
<evidence type="ECO:0000256" key="1">
    <source>
        <dbReference type="SAM" id="MobiDB-lite"/>
    </source>
</evidence>
<feature type="compositionally biased region" description="Polar residues" evidence="1">
    <location>
        <begin position="39"/>
        <end position="53"/>
    </location>
</feature>
<dbReference type="OrthoDB" id="5919180at2759"/>
<organism evidence="2 3">
    <name type="scientific">Trichinella patagoniensis</name>
    <dbReference type="NCBI Taxonomy" id="990121"/>
    <lineage>
        <taxon>Eukaryota</taxon>
        <taxon>Metazoa</taxon>
        <taxon>Ecdysozoa</taxon>
        <taxon>Nematoda</taxon>
        <taxon>Enoplea</taxon>
        <taxon>Dorylaimia</taxon>
        <taxon>Trichinellida</taxon>
        <taxon>Trichinellidae</taxon>
        <taxon>Trichinella</taxon>
    </lineage>
</organism>
<reference evidence="2 3" key="1">
    <citation type="submission" date="2015-01" db="EMBL/GenBank/DDBJ databases">
        <title>Evolution of Trichinella species and genotypes.</title>
        <authorList>
            <person name="Korhonen P.K."/>
            <person name="Edoardo P."/>
            <person name="Giuseppe L.R."/>
            <person name="Gasser R.B."/>
        </authorList>
    </citation>
    <scope>NUCLEOTIDE SEQUENCE [LARGE SCALE GENOMIC DNA]</scope>
    <source>
        <strain evidence="2">ISS2496</strain>
    </source>
</reference>
<proteinExistence type="predicted"/>
<feature type="region of interest" description="Disordered" evidence="1">
    <location>
        <begin position="22"/>
        <end position="53"/>
    </location>
</feature>
<feature type="non-terminal residue" evidence="2">
    <location>
        <position position="1"/>
    </location>
</feature>
<dbReference type="Proteomes" id="UP000054783">
    <property type="component" value="Unassembled WGS sequence"/>
</dbReference>
<comment type="caution">
    <text evidence="2">The sequence shown here is derived from an EMBL/GenBank/DDBJ whole genome shotgun (WGS) entry which is preliminary data.</text>
</comment>
<sequence>LKRRLLERYGESDDDRFNALMNSTRAGDTKHSPRAPRLSATTYGSFSTTFDRH</sequence>
<feature type="non-terminal residue" evidence="2">
    <location>
        <position position="53"/>
    </location>
</feature>
<name>A0A0V0V9I3_9BILA</name>
<accession>A0A0V0V9I3</accession>
<evidence type="ECO:0000313" key="2">
    <source>
        <dbReference type="EMBL" id="KRX60187.1"/>
    </source>
</evidence>
<evidence type="ECO:0000313" key="3">
    <source>
        <dbReference type="Proteomes" id="UP000054783"/>
    </source>
</evidence>
<keyword evidence="3" id="KW-1185">Reference proteome</keyword>
<gene>
    <name evidence="2" type="ORF">T12_8185</name>
</gene>
<dbReference type="AlphaFoldDB" id="A0A0V0V9I3"/>